<comment type="similarity">
    <text evidence="2">Belongs to the class-I pyridoxal-phosphate-dependent aminotransferase family.</text>
</comment>
<dbReference type="CDD" id="cd00609">
    <property type="entry name" value="AAT_like"/>
    <property type="match status" value="1"/>
</dbReference>
<evidence type="ECO:0000256" key="5">
    <source>
        <dbReference type="ARBA" id="ARBA00022898"/>
    </source>
</evidence>
<dbReference type="GO" id="GO:0005737">
    <property type="term" value="C:cytoplasm"/>
    <property type="evidence" value="ECO:0007669"/>
    <property type="project" value="TreeGrafter"/>
</dbReference>
<keyword evidence="8" id="KW-1185">Reference proteome</keyword>
<dbReference type="RefSeq" id="WP_079646099.1">
    <property type="nucleotide sequence ID" value="NZ_FUYM01000001.1"/>
</dbReference>
<keyword evidence="4 7" id="KW-0808">Transferase</keyword>
<name>A0A1T4ZRV7_9SPHN</name>
<dbReference type="InterPro" id="IPR015422">
    <property type="entry name" value="PyrdxlP-dep_Trfase_small"/>
</dbReference>
<dbReference type="Gene3D" id="3.40.640.10">
    <property type="entry name" value="Type I PLP-dependent aspartate aminotransferase-like (Major domain)"/>
    <property type="match status" value="1"/>
</dbReference>
<dbReference type="Proteomes" id="UP000189818">
    <property type="component" value="Unassembled WGS sequence"/>
</dbReference>
<proteinExistence type="inferred from homology"/>
<comment type="cofactor">
    <cofactor evidence="1">
        <name>pyridoxal 5'-phosphate</name>
        <dbReference type="ChEBI" id="CHEBI:597326"/>
    </cofactor>
</comment>
<evidence type="ECO:0000259" key="6">
    <source>
        <dbReference type="Pfam" id="PF00155"/>
    </source>
</evidence>
<evidence type="ECO:0000256" key="1">
    <source>
        <dbReference type="ARBA" id="ARBA00001933"/>
    </source>
</evidence>
<dbReference type="InterPro" id="IPR015421">
    <property type="entry name" value="PyrdxlP-dep_Trfase_major"/>
</dbReference>
<dbReference type="OrthoDB" id="9763453at2"/>
<evidence type="ECO:0000313" key="8">
    <source>
        <dbReference type="Proteomes" id="UP000189818"/>
    </source>
</evidence>
<dbReference type="SUPFAM" id="SSF53383">
    <property type="entry name" value="PLP-dependent transferases"/>
    <property type="match status" value="1"/>
</dbReference>
<keyword evidence="3 7" id="KW-0032">Aminotransferase</keyword>
<dbReference type="InterPro" id="IPR051326">
    <property type="entry name" value="Kynurenine-oxoglutarate_AT"/>
</dbReference>
<accession>A0A1T4ZRV7</accession>
<evidence type="ECO:0000256" key="3">
    <source>
        <dbReference type="ARBA" id="ARBA00022576"/>
    </source>
</evidence>
<dbReference type="NCBIfam" id="NF006488">
    <property type="entry name" value="PRK08912.1"/>
    <property type="match status" value="1"/>
</dbReference>
<dbReference type="PANTHER" id="PTHR43807:SF20">
    <property type="entry name" value="FI04487P"/>
    <property type="match status" value="1"/>
</dbReference>
<dbReference type="AlphaFoldDB" id="A0A1T4ZRV7"/>
<reference evidence="8" key="1">
    <citation type="submission" date="2017-02" db="EMBL/GenBank/DDBJ databases">
        <authorList>
            <person name="Varghese N."/>
            <person name="Submissions S."/>
        </authorList>
    </citation>
    <scope>NUCLEOTIDE SEQUENCE [LARGE SCALE GENOMIC DNA]</scope>
    <source>
        <strain evidence="8">UM2</strain>
    </source>
</reference>
<dbReference type="PANTHER" id="PTHR43807">
    <property type="entry name" value="FI04487P"/>
    <property type="match status" value="1"/>
</dbReference>
<dbReference type="GO" id="GO:0016212">
    <property type="term" value="F:kynurenine-oxoglutarate transaminase activity"/>
    <property type="evidence" value="ECO:0007669"/>
    <property type="project" value="TreeGrafter"/>
</dbReference>
<evidence type="ECO:0000313" key="7">
    <source>
        <dbReference type="EMBL" id="SKB25345.1"/>
    </source>
</evidence>
<gene>
    <name evidence="7" type="ORF">SAMN06295920_101109</name>
</gene>
<evidence type="ECO:0000256" key="2">
    <source>
        <dbReference type="ARBA" id="ARBA00007441"/>
    </source>
</evidence>
<dbReference type="InterPro" id="IPR004839">
    <property type="entry name" value="Aminotransferase_I/II_large"/>
</dbReference>
<protein>
    <submittedName>
        <fullName evidence="7">Aspartate/methionine/tyrosine aminotransferase</fullName>
    </submittedName>
</protein>
<feature type="domain" description="Aminotransferase class I/classII large" evidence="6">
    <location>
        <begin position="27"/>
        <end position="378"/>
    </location>
</feature>
<dbReference type="GO" id="GO:0030170">
    <property type="term" value="F:pyridoxal phosphate binding"/>
    <property type="evidence" value="ECO:0007669"/>
    <property type="project" value="InterPro"/>
</dbReference>
<sequence>MSLNPIYAALPTTIFEKMSAIARETGAINLGQGFPDAPGPEDIRRAAADALIERSNQYPPMLGIPELRQAIAAHYGKHHGLALDWQKEVVVTSGATEAIAGAILSLVAPGDEVVLIQPLYDAYLPMVRRAGAVPKLVRLEPPAWTLDPTALDAAISDRTRLIIFNNPANPTGRMYDRATLEMIAERCIRHDIIALCDEVWEHVVFDGGHVPLIALPGMRDRTVKIGSAGKIFALTGWKVGWMVAGETLARQVAKAHQFLTFTTPPNLQWAAAQGLAKPKAWFEEMRAGFARSRDRLVAGLERAGYAVLPSQATWFVSVDLTASGIALDDVSAADRLAMEGGVVTIPVSAFFEEAPVTNILRLCYCKEDAVLDEAITRLARMRDVLARS</sequence>
<keyword evidence="5" id="KW-0663">Pyridoxal phosphate</keyword>
<dbReference type="Pfam" id="PF00155">
    <property type="entry name" value="Aminotran_1_2"/>
    <property type="match status" value="1"/>
</dbReference>
<dbReference type="FunFam" id="3.40.640.10:FF:000024">
    <property type="entry name" value="Kynurenine--oxoglutarate transaminase 3"/>
    <property type="match status" value="1"/>
</dbReference>
<dbReference type="EMBL" id="FUYM01000001">
    <property type="protein sequence ID" value="SKB25345.1"/>
    <property type="molecule type" value="Genomic_DNA"/>
</dbReference>
<dbReference type="Gene3D" id="3.90.1150.10">
    <property type="entry name" value="Aspartate Aminotransferase, domain 1"/>
    <property type="match status" value="1"/>
</dbReference>
<organism evidence="7 8">
    <name type="scientific">Rhizorhabdus histidinilytica</name>
    <dbReference type="NCBI Taxonomy" id="439228"/>
    <lineage>
        <taxon>Bacteria</taxon>
        <taxon>Pseudomonadati</taxon>
        <taxon>Pseudomonadota</taxon>
        <taxon>Alphaproteobacteria</taxon>
        <taxon>Sphingomonadales</taxon>
        <taxon>Sphingomonadaceae</taxon>
        <taxon>Rhizorhabdus</taxon>
    </lineage>
</organism>
<dbReference type="InterPro" id="IPR015424">
    <property type="entry name" value="PyrdxlP-dep_Trfase"/>
</dbReference>
<dbReference type="STRING" id="439228.SAMN06295920_101109"/>
<evidence type="ECO:0000256" key="4">
    <source>
        <dbReference type="ARBA" id="ARBA00022679"/>
    </source>
</evidence>